<evidence type="ECO:0000256" key="1">
    <source>
        <dbReference type="SAM" id="MobiDB-lite"/>
    </source>
</evidence>
<dbReference type="Proteomes" id="UP001295444">
    <property type="component" value="Chromosome 01"/>
</dbReference>
<feature type="region of interest" description="Disordered" evidence="1">
    <location>
        <begin position="1"/>
        <end position="85"/>
    </location>
</feature>
<protein>
    <submittedName>
        <fullName evidence="2">Uncharacterized protein</fullName>
    </submittedName>
</protein>
<evidence type="ECO:0000313" key="3">
    <source>
        <dbReference type="Proteomes" id="UP001295444"/>
    </source>
</evidence>
<gene>
    <name evidence="2" type="ORF">PECUL_23A040631</name>
</gene>
<feature type="non-terminal residue" evidence="2">
    <location>
        <position position="206"/>
    </location>
</feature>
<organism evidence="2 3">
    <name type="scientific">Pelobates cultripes</name>
    <name type="common">Western spadefoot toad</name>
    <dbReference type="NCBI Taxonomy" id="61616"/>
    <lineage>
        <taxon>Eukaryota</taxon>
        <taxon>Metazoa</taxon>
        <taxon>Chordata</taxon>
        <taxon>Craniata</taxon>
        <taxon>Vertebrata</taxon>
        <taxon>Euteleostomi</taxon>
        <taxon>Amphibia</taxon>
        <taxon>Batrachia</taxon>
        <taxon>Anura</taxon>
        <taxon>Pelobatoidea</taxon>
        <taxon>Pelobatidae</taxon>
        <taxon>Pelobates</taxon>
    </lineage>
</organism>
<keyword evidence="3" id="KW-1185">Reference proteome</keyword>
<accession>A0AAD1R2W2</accession>
<name>A0AAD1R2W2_PELCU</name>
<dbReference type="AlphaFoldDB" id="A0AAD1R2W2"/>
<feature type="region of interest" description="Disordered" evidence="1">
    <location>
        <begin position="114"/>
        <end position="139"/>
    </location>
</feature>
<feature type="compositionally biased region" description="Polar residues" evidence="1">
    <location>
        <begin position="17"/>
        <end position="33"/>
    </location>
</feature>
<dbReference type="EMBL" id="OW240912">
    <property type="protein sequence ID" value="CAH2222778.1"/>
    <property type="molecule type" value="Genomic_DNA"/>
</dbReference>
<proteinExistence type="predicted"/>
<reference evidence="2" key="1">
    <citation type="submission" date="2022-03" db="EMBL/GenBank/DDBJ databases">
        <authorList>
            <person name="Alioto T."/>
            <person name="Alioto T."/>
            <person name="Gomez Garrido J."/>
        </authorList>
    </citation>
    <scope>NUCLEOTIDE SEQUENCE</scope>
</reference>
<evidence type="ECO:0000313" key="2">
    <source>
        <dbReference type="EMBL" id="CAH2222778.1"/>
    </source>
</evidence>
<sequence length="206" mass="22501">MDPAYNMSKLLRLPSPGLQSSHTAAQAPQTDNGGNKLKLPKHSHSQATKPTGQLSRSGIPSARATPRNPALKRYLPGPGVDTRSPRIYHLHSSEVSNHRMLPKGNRAQDLLARRQEARARQPDSSLQTSPASRTASLTKTDWRGIGLQILTSRPATRGSSLQSGMVTSQLNGTLTHKFQYSHQTYRMAHKTTGEAKQLDSSSKPPK</sequence>
<feature type="compositionally biased region" description="Polar residues" evidence="1">
    <location>
        <begin position="45"/>
        <end position="58"/>
    </location>
</feature>
<feature type="compositionally biased region" description="Polar residues" evidence="1">
    <location>
        <begin position="122"/>
        <end position="139"/>
    </location>
</feature>